<dbReference type="Proteomes" id="UP000826271">
    <property type="component" value="Unassembled WGS sequence"/>
</dbReference>
<name>A0AAV6X0T3_9LAMI</name>
<dbReference type="EMBL" id="WHWC01000009">
    <property type="protein sequence ID" value="KAG8376796.1"/>
    <property type="molecule type" value="Genomic_DNA"/>
</dbReference>
<accession>A0AAV6X0T3</accession>
<dbReference type="AlphaFoldDB" id="A0AAV6X0T3"/>
<dbReference type="PANTHER" id="PTHR34569:SF12">
    <property type="entry name" value="TRANSMEMBRANE PROTEIN"/>
    <property type="match status" value="1"/>
</dbReference>
<sequence length="156" mass="17171">MDYVVSAPPPPQSQDHPILLRRNSISASFVVAPPTMLTLLHHHNSAVGSSDDLELLSIKPSSRSYISLKDLLPSVTINSPKPNPAQPGSDICIRNRLVKHAARAYLQPMSTSFGSAGGNFFHRLWTRVAAVIGFVRRNVIRAIDDTLRVIRIRGSR</sequence>
<reference evidence="1" key="1">
    <citation type="submission" date="2019-10" db="EMBL/GenBank/DDBJ databases">
        <authorList>
            <person name="Zhang R."/>
            <person name="Pan Y."/>
            <person name="Wang J."/>
            <person name="Ma R."/>
            <person name="Yu S."/>
        </authorList>
    </citation>
    <scope>NUCLEOTIDE SEQUENCE</scope>
    <source>
        <strain evidence="1">LA-IB0</strain>
        <tissue evidence="1">Leaf</tissue>
    </source>
</reference>
<evidence type="ECO:0000313" key="1">
    <source>
        <dbReference type="EMBL" id="KAG8376796.1"/>
    </source>
</evidence>
<dbReference type="PANTHER" id="PTHR34569">
    <property type="entry name" value="EXPRESSED PROTEIN"/>
    <property type="match status" value="1"/>
</dbReference>
<keyword evidence="2" id="KW-1185">Reference proteome</keyword>
<protein>
    <submittedName>
        <fullName evidence="1">Uncharacterized protein</fullName>
    </submittedName>
</protein>
<comment type="caution">
    <text evidence="1">The sequence shown here is derived from an EMBL/GenBank/DDBJ whole genome shotgun (WGS) entry which is preliminary data.</text>
</comment>
<organism evidence="1 2">
    <name type="scientific">Buddleja alternifolia</name>
    <dbReference type="NCBI Taxonomy" id="168488"/>
    <lineage>
        <taxon>Eukaryota</taxon>
        <taxon>Viridiplantae</taxon>
        <taxon>Streptophyta</taxon>
        <taxon>Embryophyta</taxon>
        <taxon>Tracheophyta</taxon>
        <taxon>Spermatophyta</taxon>
        <taxon>Magnoliopsida</taxon>
        <taxon>eudicotyledons</taxon>
        <taxon>Gunneridae</taxon>
        <taxon>Pentapetalae</taxon>
        <taxon>asterids</taxon>
        <taxon>lamiids</taxon>
        <taxon>Lamiales</taxon>
        <taxon>Scrophulariaceae</taxon>
        <taxon>Buddlejeae</taxon>
        <taxon>Buddleja</taxon>
    </lineage>
</organism>
<evidence type="ECO:0000313" key="2">
    <source>
        <dbReference type="Proteomes" id="UP000826271"/>
    </source>
</evidence>
<gene>
    <name evidence="1" type="ORF">BUALT_Bualt09G0101200</name>
</gene>
<proteinExistence type="predicted"/>